<feature type="domain" description="Acyl-ACP thioesterase N-terminal hotdog" evidence="8">
    <location>
        <begin position="9"/>
        <end position="121"/>
    </location>
</feature>
<evidence type="ECO:0000259" key="8">
    <source>
        <dbReference type="Pfam" id="PF01643"/>
    </source>
</evidence>
<evidence type="ECO:0000256" key="7">
    <source>
        <dbReference type="ARBA" id="ARBA00023160"/>
    </source>
</evidence>
<feature type="domain" description="Acyl-ACP thioesterase-like C-terminal" evidence="9">
    <location>
        <begin position="165"/>
        <end position="215"/>
    </location>
</feature>
<keyword evidence="4" id="KW-0276">Fatty acid metabolism</keyword>
<accession>A0A9D2IDB9</accession>
<dbReference type="PANTHER" id="PTHR31727:SF6">
    <property type="entry name" value="OLEOYL-ACYL CARRIER PROTEIN THIOESTERASE 1, CHLOROPLASTIC"/>
    <property type="match status" value="1"/>
</dbReference>
<dbReference type="Pfam" id="PF01643">
    <property type="entry name" value="Acyl-ACP_TE"/>
    <property type="match status" value="1"/>
</dbReference>
<dbReference type="PANTHER" id="PTHR31727">
    <property type="entry name" value="OLEOYL-ACYL CARRIER PROTEIN THIOESTERASE 1, CHLOROPLASTIC"/>
    <property type="match status" value="1"/>
</dbReference>
<comment type="caution">
    <text evidence="10">The sequence shown here is derived from an EMBL/GenBank/DDBJ whole genome shotgun (WGS) entry which is preliminary data.</text>
</comment>
<evidence type="ECO:0000256" key="1">
    <source>
        <dbReference type="ARBA" id="ARBA00006500"/>
    </source>
</evidence>
<evidence type="ECO:0008006" key="12">
    <source>
        <dbReference type="Google" id="ProtNLM"/>
    </source>
</evidence>
<keyword evidence="6" id="KW-0443">Lipid metabolism</keyword>
<keyword evidence="7" id="KW-0275">Fatty acid biosynthesis</keyword>
<comment type="similarity">
    <text evidence="1">Belongs to the acyl-ACP thioesterase family.</text>
</comment>
<protein>
    <recommendedName>
        <fullName evidence="12">Acyl-ACP thioesterase</fullName>
    </recommendedName>
</protein>
<keyword evidence="2" id="KW-0444">Lipid biosynthesis</keyword>
<dbReference type="EMBL" id="DXCL01000026">
    <property type="protein sequence ID" value="HIZ03601.1"/>
    <property type="molecule type" value="Genomic_DNA"/>
</dbReference>
<reference evidence="10" key="2">
    <citation type="submission" date="2021-04" db="EMBL/GenBank/DDBJ databases">
        <authorList>
            <person name="Gilroy R."/>
        </authorList>
    </citation>
    <scope>NUCLEOTIDE SEQUENCE</scope>
    <source>
        <strain evidence="10">CHK187-5294</strain>
    </source>
</reference>
<dbReference type="Gene3D" id="3.10.129.10">
    <property type="entry name" value="Hotdog Thioesterase"/>
    <property type="match status" value="2"/>
</dbReference>
<keyword evidence="5" id="KW-0809">Transit peptide</keyword>
<evidence type="ECO:0000256" key="6">
    <source>
        <dbReference type="ARBA" id="ARBA00023098"/>
    </source>
</evidence>
<dbReference type="GO" id="GO:0016297">
    <property type="term" value="F:fatty acyl-[ACP] hydrolase activity"/>
    <property type="evidence" value="ECO:0007669"/>
    <property type="project" value="InterPro"/>
</dbReference>
<dbReference type="GO" id="GO:0000036">
    <property type="term" value="F:acyl carrier activity"/>
    <property type="evidence" value="ECO:0007669"/>
    <property type="project" value="TreeGrafter"/>
</dbReference>
<dbReference type="InterPro" id="IPR002864">
    <property type="entry name" value="Acyl-ACP_thioesterase_NHD"/>
</dbReference>
<dbReference type="CDD" id="cd00586">
    <property type="entry name" value="4HBT"/>
    <property type="match status" value="1"/>
</dbReference>
<name>A0A9D2IDB9_9FIRM</name>
<evidence type="ECO:0000256" key="3">
    <source>
        <dbReference type="ARBA" id="ARBA00022801"/>
    </source>
</evidence>
<proteinExistence type="inferred from homology"/>
<sequence length="246" mass="28119">MSDVKNVMEEAGTVKNYEADFMQEIKPSAILGRFQEIAAEHAEHLGFGDSLLRKDGMFWVLSKIYVEVLRKPVYLEEIKTVTWPHAPNKAIFERSFSIESTSGERLINAFSRWCILNAQGRIVPASRIPCKTDRFIEERSVTFEDWAVPECGARGVPDFSLKIANSEYDLNYHVNNIKYADYIFNCFSVEELKRSRLRSFQIHYIKQSHEGDVLSFYRKELSPGVFAVEGVKNGAETVVAARVCFA</sequence>
<evidence type="ECO:0000259" key="9">
    <source>
        <dbReference type="Pfam" id="PF20791"/>
    </source>
</evidence>
<evidence type="ECO:0000313" key="10">
    <source>
        <dbReference type="EMBL" id="HIZ03601.1"/>
    </source>
</evidence>
<dbReference type="Pfam" id="PF20791">
    <property type="entry name" value="Acyl-ACP_TE_C"/>
    <property type="match status" value="1"/>
</dbReference>
<evidence type="ECO:0000313" key="11">
    <source>
        <dbReference type="Proteomes" id="UP000824132"/>
    </source>
</evidence>
<dbReference type="AlphaFoldDB" id="A0A9D2IDB9"/>
<dbReference type="InterPro" id="IPR045023">
    <property type="entry name" value="FATA/B"/>
</dbReference>
<evidence type="ECO:0000256" key="5">
    <source>
        <dbReference type="ARBA" id="ARBA00022946"/>
    </source>
</evidence>
<evidence type="ECO:0000256" key="2">
    <source>
        <dbReference type="ARBA" id="ARBA00022516"/>
    </source>
</evidence>
<evidence type="ECO:0000256" key="4">
    <source>
        <dbReference type="ARBA" id="ARBA00022832"/>
    </source>
</evidence>
<keyword evidence="3" id="KW-0378">Hydrolase</keyword>
<dbReference type="InterPro" id="IPR049427">
    <property type="entry name" value="Acyl-ACP_TE_C"/>
</dbReference>
<dbReference type="Proteomes" id="UP000824132">
    <property type="component" value="Unassembled WGS sequence"/>
</dbReference>
<dbReference type="InterPro" id="IPR029069">
    <property type="entry name" value="HotDog_dom_sf"/>
</dbReference>
<organism evidence="10 11">
    <name type="scientific">Candidatus Borkfalkia avistercoris</name>
    <dbReference type="NCBI Taxonomy" id="2838504"/>
    <lineage>
        <taxon>Bacteria</taxon>
        <taxon>Bacillati</taxon>
        <taxon>Bacillota</taxon>
        <taxon>Clostridia</taxon>
        <taxon>Christensenellales</taxon>
        <taxon>Christensenellaceae</taxon>
        <taxon>Candidatus Borkfalkia</taxon>
    </lineage>
</organism>
<reference evidence="10" key="1">
    <citation type="journal article" date="2021" name="PeerJ">
        <title>Extensive microbial diversity within the chicken gut microbiome revealed by metagenomics and culture.</title>
        <authorList>
            <person name="Gilroy R."/>
            <person name="Ravi A."/>
            <person name="Getino M."/>
            <person name="Pursley I."/>
            <person name="Horton D.L."/>
            <person name="Alikhan N.F."/>
            <person name="Baker D."/>
            <person name="Gharbi K."/>
            <person name="Hall N."/>
            <person name="Watson M."/>
            <person name="Adriaenssens E.M."/>
            <person name="Foster-Nyarko E."/>
            <person name="Jarju S."/>
            <person name="Secka A."/>
            <person name="Antonio M."/>
            <person name="Oren A."/>
            <person name="Chaudhuri R.R."/>
            <person name="La Ragione R."/>
            <person name="Hildebrand F."/>
            <person name="Pallen M.J."/>
        </authorList>
    </citation>
    <scope>NUCLEOTIDE SEQUENCE</scope>
    <source>
        <strain evidence="10">CHK187-5294</strain>
    </source>
</reference>
<gene>
    <name evidence="10" type="ORF">H9727_04875</name>
</gene>
<dbReference type="SUPFAM" id="SSF54637">
    <property type="entry name" value="Thioesterase/thiol ester dehydrase-isomerase"/>
    <property type="match status" value="2"/>
</dbReference>